<organism evidence="1 2">
    <name type="scientific">Bacillus cytotoxicus</name>
    <dbReference type="NCBI Taxonomy" id="580165"/>
    <lineage>
        <taxon>Bacteria</taxon>
        <taxon>Bacillati</taxon>
        <taxon>Bacillota</taxon>
        <taxon>Bacilli</taxon>
        <taxon>Bacillales</taxon>
        <taxon>Bacillaceae</taxon>
        <taxon>Bacillus</taxon>
        <taxon>Bacillus cereus group</taxon>
    </lineage>
</organism>
<reference evidence="1 2" key="1">
    <citation type="submission" date="2016-08" db="EMBL/GenBank/DDBJ databases">
        <authorList>
            <person name="Loux V."/>
            <person name="Rue O."/>
        </authorList>
    </citation>
    <scope>NUCLEOTIDE SEQUENCE [LARGE SCALE GENOMIC DNA]</scope>
    <source>
        <strain evidence="1 2">AFSSA_08CEB44bac</strain>
    </source>
</reference>
<evidence type="ECO:0000313" key="1">
    <source>
        <dbReference type="EMBL" id="SCL92884.1"/>
    </source>
</evidence>
<dbReference type="AlphaFoldDB" id="A0AAX2CGZ7"/>
<protein>
    <submittedName>
        <fullName evidence="1">Uncharacterized protein</fullName>
    </submittedName>
</protein>
<dbReference type="Proteomes" id="UP000242164">
    <property type="component" value="Unassembled WGS sequence"/>
</dbReference>
<sequence length="39" mass="5099">MYHIIPRFKEELWHFESYDAKAPHHIIPRFKEELWHYFR</sequence>
<accession>A0AAX2CGZ7</accession>
<name>A0AAX2CGZ7_9BACI</name>
<evidence type="ECO:0000313" key="2">
    <source>
        <dbReference type="Proteomes" id="UP000242164"/>
    </source>
</evidence>
<dbReference type="EMBL" id="FMIK01000024">
    <property type="protein sequence ID" value="SCL92884.1"/>
    <property type="molecule type" value="Genomic_DNA"/>
</dbReference>
<proteinExistence type="predicted"/>
<gene>
    <name evidence="1" type="ORF">BCB44BAC_02145</name>
</gene>
<comment type="caution">
    <text evidence="1">The sequence shown here is derived from an EMBL/GenBank/DDBJ whole genome shotgun (WGS) entry which is preliminary data.</text>
</comment>